<protein>
    <recommendedName>
        <fullName evidence="3">Carboxymethylenebutenolidase</fullName>
    </recommendedName>
</protein>
<name>A0AA39MMZ1_9AGAR</name>
<comment type="caution">
    <text evidence="1">The sequence shown here is derived from an EMBL/GenBank/DDBJ whole genome shotgun (WGS) entry which is preliminary data.</text>
</comment>
<evidence type="ECO:0000313" key="2">
    <source>
        <dbReference type="Proteomes" id="UP001175226"/>
    </source>
</evidence>
<dbReference type="AlphaFoldDB" id="A0AA39MMZ1"/>
<dbReference type="GO" id="GO:0030638">
    <property type="term" value="P:polyketide metabolic process"/>
    <property type="evidence" value="ECO:0007669"/>
    <property type="project" value="InterPro"/>
</dbReference>
<dbReference type="EMBL" id="JAUEPT010000032">
    <property type="protein sequence ID" value="KAK0440746.1"/>
    <property type="molecule type" value="Genomic_DNA"/>
</dbReference>
<gene>
    <name evidence="1" type="ORF">EV421DRAFT_1814747</name>
</gene>
<sequence>MAKPASYNPDSPNEKYVPLPSAPLVTLSENAVLQPPLTRRGTGPGMIIFLPPASAFETSTEGDKTLDPEPVQKWAEEGFAIVGVTPSASGWSVEESLTKGVDALLNLKELNIKDKFAVTVFYPDILRTVLDAISRDLRISCVVSFGAAAAVASTVPIAFHVPTSYEAPETNASTSVYKYKTPSPYFILPQAEDYKPTFASIAHTRNVVFLRKHIGGPHFDIEAIWDEHTYFEFEIRSVSQTMGTMVQEPYVNHVTTVSCFHMLLHSLNYYVISQMTGGIGRQNLTAFYRDHFIFANPADTELETVSRTVGPDRIVEEFIFKCTHDKTIDWLLPAVPPTGKRLEIPMLGVVNVRGDRLYHEHIWWDQGTALLQAGLIPTDVPFPLEDGKQMLRLPVAGQECARLLVNERDGKSNEMFEWGIRE</sequence>
<dbReference type="PANTHER" id="PTHR38436">
    <property type="entry name" value="POLYKETIDE CYCLASE SNOAL-LIKE DOMAIN"/>
    <property type="match status" value="1"/>
</dbReference>
<dbReference type="InterPro" id="IPR009959">
    <property type="entry name" value="Cyclase_SnoaL-like"/>
</dbReference>
<evidence type="ECO:0008006" key="3">
    <source>
        <dbReference type="Google" id="ProtNLM"/>
    </source>
</evidence>
<dbReference type="SUPFAM" id="SSF54427">
    <property type="entry name" value="NTF2-like"/>
    <property type="match status" value="1"/>
</dbReference>
<keyword evidence="2" id="KW-1185">Reference proteome</keyword>
<dbReference type="Gene3D" id="3.10.450.50">
    <property type="match status" value="1"/>
</dbReference>
<organism evidence="1 2">
    <name type="scientific">Armillaria borealis</name>
    <dbReference type="NCBI Taxonomy" id="47425"/>
    <lineage>
        <taxon>Eukaryota</taxon>
        <taxon>Fungi</taxon>
        <taxon>Dikarya</taxon>
        <taxon>Basidiomycota</taxon>
        <taxon>Agaricomycotina</taxon>
        <taxon>Agaricomycetes</taxon>
        <taxon>Agaricomycetidae</taxon>
        <taxon>Agaricales</taxon>
        <taxon>Marasmiineae</taxon>
        <taxon>Physalacriaceae</taxon>
        <taxon>Armillaria</taxon>
    </lineage>
</organism>
<dbReference type="Proteomes" id="UP001175226">
    <property type="component" value="Unassembled WGS sequence"/>
</dbReference>
<accession>A0AA39MMZ1</accession>
<dbReference type="InterPro" id="IPR032710">
    <property type="entry name" value="NTF2-like_dom_sf"/>
</dbReference>
<evidence type="ECO:0000313" key="1">
    <source>
        <dbReference type="EMBL" id="KAK0440746.1"/>
    </source>
</evidence>
<dbReference type="PANTHER" id="PTHR38436:SF3">
    <property type="entry name" value="CARBOXYMETHYLENEBUTENOLIDASE-RELATED"/>
    <property type="match status" value="1"/>
</dbReference>
<reference evidence="1" key="1">
    <citation type="submission" date="2023-06" db="EMBL/GenBank/DDBJ databases">
        <authorList>
            <consortium name="Lawrence Berkeley National Laboratory"/>
            <person name="Ahrendt S."/>
            <person name="Sahu N."/>
            <person name="Indic B."/>
            <person name="Wong-Bajracharya J."/>
            <person name="Merenyi Z."/>
            <person name="Ke H.-M."/>
            <person name="Monk M."/>
            <person name="Kocsube S."/>
            <person name="Drula E."/>
            <person name="Lipzen A."/>
            <person name="Balint B."/>
            <person name="Henrissat B."/>
            <person name="Andreopoulos B."/>
            <person name="Martin F.M."/>
            <person name="Harder C.B."/>
            <person name="Rigling D."/>
            <person name="Ford K.L."/>
            <person name="Foster G.D."/>
            <person name="Pangilinan J."/>
            <person name="Papanicolaou A."/>
            <person name="Barry K."/>
            <person name="LaButti K."/>
            <person name="Viragh M."/>
            <person name="Koriabine M."/>
            <person name="Yan M."/>
            <person name="Riley R."/>
            <person name="Champramary S."/>
            <person name="Plett K.L."/>
            <person name="Tsai I.J."/>
            <person name="Slot J."/>
            <person name="Sipos G."/>
            <person name="Plett J."/>
            <person name="Nagy L.G."/>
            <person name="Grigoriev I.V."/>
        </authorList>
    </citation>
    <scope>NUCLEOTIDE SEQUENCE</scope>
    <source>
        <strain evidence="1">FPL87.14</strain>
    </source>
</reference>
<proteinExistence type="predicted"/>